<dbReference type="SUPFAM" id="SSF46565">
    <property type="entry name" value="Chaperone J-domain"/>
    <property type="match status" value="1"/>
</dbReference>
<dbReference type="InterPro" id="IPR036869">
    <property type="entry name" value="J_dom_sf"/>
</dbReference>
<dbReference type="InterPro" id="IPR018253">
    <property type="entry name" value="DnaJ_domain_CS"/>
</dbReference>
<gene>
    <name evidence="3" type="ORF">CPB84DRAFT_1792103</name>
</gene>
<dbReference type="EMBL" id="JADNYJ010000135">
    <property type="protein sequence ID" value="KAF8881033.1"/>
    <property type="molecule type" value="Genomic_DNA"/>
</dbReference>
<feature type="compositionally biased region" description="Polar residues" evidence="1">
    <location>
        <begin position="334"/>
        <end position="350"/>
    </location>
</feature>
<feature type="compositionally biased region" description="Basic and acidic residues" evidence="1">
    <location>
        <begin position="75"/>
        <end position="87"/>
    </location>
</feature>
<dbReference type="Pfam" id="PF21884">
    <property type="entry name" value="ZUO1-like_ZHD"/>
    <property type="match status" value="1"/>
</dbReference>
<dbReference type="CDD" id="cd06257">
    <property type="entry name" value="DnaJ"/>
    <property type="match status" value="1"/>
</dbReference>
<feature type="compositionally biased region" description="Basic residues" evidence="1">
    <location>
        <begin position="361"/>
        <end position="378"/>
    </location>
</feature>
<dbReference type="Gene3D" id="1.10.287.110">
    <property type="entry name" value="DnaJ domain"/>
    <property type="match status" value="1"/>
</dbReference>
<evidence type="ECO:0000256" key="1">
    <source>
        <dbReference type="SAM" id="MobiDB-lite"/>
    </source>
</evidence>
<evidence type="ECO:0000259" key="2">
    <source>
        <dbReference type="PROSITE" id="PS50076"/>
    </source>
</evidence>
<dbReference type="PANTHER" id="PTHR44029:SF1">
    <property type="entry name" value="DNAJ HOMOLOG SUBFAMILY C MEMBER 21"/>
    <property type="match status" value="1"/>
</dbReference>
<sequence>MGAADFDLYEVLGVSYDASEVEIKQAYRQRALETHPDKNLDDMIGASKRFARVQEAYETLSDPMTRTTYDYKRENELPSEESPHHQEFPTAFDSTMPGQFRGQTETGTRPSSGGWFEWFSSWMPQSLTEPSDPLLRYIPEKYIARNKHITRPQGMSAQNIHEYVVLSMDKSTWEETGRDPSLFTLLRNLFECLAYDERRWGNTEPIPSFGYGRSAWCSDDDPQAQNYIQDFYEYWLNFKTRKPFDWVNPYYTDTPANAWVLQQIEKKNRVIHAQVQDQYNDFIRTLVDALLRCDPRFMLHVYIHFHNDNHPQTDEFYSKFVKRCRDKANKFKTRAQSGRPSQHTQFQQSEDAPKQKPQSRNQRKKQNQKNKAKQKKSW</sequence>
<keyword evidence="4" id="KW-1185">Reference proteome</keyword>
<dbReference type="Proteomes" id="UP000724874">
    <property type="component" value="Unassembled WGS sequence"/>
</dbReference>
<dbReference type="InterPro" id="IPR001623">
    <property type="entry name" value="DnaJ_domain"/>
</dbReference>
<dbReference type="PANTHER" id="PTHR44029">
    <property type="entry name" value="DNAJ HOMOLOG SUBFAMILY C MEMBER 21"/>
    <property type="match status" value="1"/>
</dbReference>
<feature type="domain" description="J" evidence="2">
    <location>
        <begin position="7"/>
        <end position="73"/>
    </location>
</feature>
<reference evidence="3" key="1">
    <citation type="submission" date="2020-11" db="EMBL/GenBank/DDBJ databases">
        <authorList>
            <consortium name="DOE Joint Genome Institute"/>
            <person name="Ahrendt S."/>
            <person name="Riley R."/>
            <person name="Andreopoulos W."/>
            <person name="LaButti K."/>
            <person name="Pangilinan J."/>
            <person name="Ruiz-duenas F.J."/>
            <person name="Barrasa J.M."/>
            <person name="Sanchez-Garcia M."/>
            <person name="Camarero S."/>
            <person name="Miyauchi S."/>
            <person name="Serrano A."/>
            <person name="Linde D."/>
            <person name="Babiker R."/>
            <person name="Drula E."/>
            <person name="Ayuso-Fernandez I."/>
            <person name="Pacheco R."/>
            <person name="Padilla G."/>
            <person name="Ferreira P."/>
            <person name="Barriuso J."/>
            <person name="Kellner H."/>
            <person name="Castanera R."/>
            <person name="Alfaro M."/>
            <person name="Ramirez L."/>
            <person name="Pisabarro A.G."/>
            <person name="Kuo A."/>
            <person name="Tritt A."/>
            <person name="Lipzen A."/>
            <person name="He G."/>
            <person name="Yan M."/>
            <person name="Ng V."/>
            <person name="Cullen D."/>
            <person name="Martin F."/>
            <person name="Rosso M.-N."/>
            <person name="Henrissat B."/>
            <person name="Hibbett D."/>
            <person name="Martinez A.T."/>
            <person name="Grigoriev I.V."/>
        </authorList>
    </citation>
    <scope>NUCLEOTIDE SEQUENCE</scope>
    <source>
        <strain evidence="3">AH 44721</strain>
    </source>
</reference>
<accession>A0A9P5NDW8</accession>
<feature type="compositionally biased region" description="Polar residues" evidence="1">
    <location>
        <begin position="92"/>
        <end position="109"/>
    </location>
</feature>
<dbReference type="AlphaFoldDB" id="A0A9P5NDW8"/>
<dbReference type="InterPro" id="IPR054076">
    <property type="entry name" value="ZUO1-like_ZHD"/>
</dbReference>
<feature type="region of interest" description="Disordered" evidence="1">
    <location>
        <begin position="75"/>
        <end position="109"/>
    </location>
</feature>
<dbReference type="OrthoDB" id="10250354at2759"/>
<dbReference type="Pfam" id="PF00226">
    <property type="entry name" value="DnaJ"/>
    <property type="match status" value="1"/>
</dbReference>
<evidence type="ECO:0000313" key="4">
    <source>
        <dbReference type="Proteomes" id="UP000724874"/>
    </source>
</evidence>
<evidence type="ECO:0000313" key="3">
    <source>
        <dbReference type="EMBL" id="KAF8881033.1"/>
    </source>
</evidence>
<dbReference type="GO" id="GO:0005737">
    <property type="term" value="C:cytoplasm"/>
    <property type="evidence" value="ECO:0007669"/>
    <property type="project" value="TreeGrafter"/>
</dbReference>
<dbReference type="PROSITE" id="PS00636">
    <property type="entry name" value="DNAJ_1"/>
    <property type="match status" value="1"/>
</dbReference>
<comment type="caution">
    <text evidence="3">The sequence shown here is derived from an EMBL/GenBank/DDBJ whole genome shotgun (WGS) entry which is preliminary data.</text>
</comment>
<dbReference type="SMART" id="SM00271">
    <property type="entry name" value="DnaJ"/>
    <property type="match status" value="1"/>
</dbReference>
<feature type="region of interest" description="Disordered" evidence="1">
    <location>
        <begin position="331"/>
        <end position="378"/>
    </location>
</feature>
<organism evidence="3 4">
    <name type="scientific">Gymnopilus junonius</name>
    <name type="common">Spectacular rustgill mushroom</name>
    <name type="synonym">Gymnopilus spectabilis subsp. junonius</name>
    <dbReference type="NCBI Taxonomy" id="109634"/>
    <lineage>
        <taxon>Eukaryota</taxon>
        <taxon>Fungi</taxon>
        <taxon>Dikarya</taxon>
        <taxon>Basidiomycota</taxon>
        <taxon>Agaricomycotina</taxon>
        <taxon>Agaricomycetes</taxon>
        <taxon>Agaricomycetidae</taxon>
        <taxon>Agaricales</taxon>
        <taxon>Agaricineae</taxon>
        <taxon>Hymenogastraceae</taxon>
        <taxon>Gymnopilus</taxon>
    </lineage>
</organism>
<dbReference type="PROSITE" id="PS50076">
    <property type="entry name" value="DNAJ_2"/>
    <property type="match status" value="1"/>
</dbReference>
<proteinExistence type="predicted"/>
<dbReference type="PRINTS" id="PR00625">
    <property type="entry name" value="JDOMAIN"/>
</dbReference>
<name>A0A9P5NDW8_GYMJU</name>
<protein>
    <recommendedName>
        <fullName evidence="2">J domain-containing protein</fullName>
    </recommendedName>
</protein>
<dbReference type="InterPro" id="IPR051964">
    <property type="entry name" value="Chaperone_stress_response"/>
</dbReference>